<dbReference type="EMBL" id="QCYY01003359">
    <property type="protein sequence ID" value="ROT63899.1"/>
    <property type="molecule type" value="Genomic_DNA"/>
</dbReference>
<name>A0A3R7SJQ6_PENVA</name>
<evidence type="ECO:0000256" key="17">
    <source>
        <dbReference type="SAM" id="Phobius"/>
    </source>
</evidence>
<evidence type="ECO:0000256" key="10">
    <source>
        <dbReference type="ARBA" id="ARBA00022842"/>
    </source>
</evidence>
<feature type="transmembrane region" description="Helical" evidence="17">
    <location>
        <begin position="200"/>
        <end position="218"/>
    </location>
</feature>
<evidence type="ECO:0000256" key="4">
    <source>
        <dbReference type="ARBA" id="ARBA00012201"/>
    </source>
</evidence>
<dbReference type="OrthoDB" id="2107370at2759"/>
<dbReference type="Pfam" id="PF00211">
    <property type="entry name" value="Guanylate_cyc"/>
    <property type="match status" value="1"/>
</dbReference>
<evidence type="ECO:0000256" key="8">
    <source>
        <dbReference type="ARBA" id="ARBA00022741"/>
    </source>
</evidence>
<evidence type="ECO:0000313" key="20">
    <source>
        <dbReference type="Proteomes" id="UP000283509"/>
    </source>
</evidence>
<evidence type="ECO:0000256" key="2">
    <source>
        <dbReference type="ARBA" id="ARBA00001946"/>
    </source>
</evidence>
<accession>A0A3R7SJQ6</accession>
<dbReference type="InterPro" id="IPR018297">
    <property type="entry name" value="A/G_cyclase_CS"/>
</dbReference>
<dbReference type="SMART" id="SM00044">
    <property type="entry name" value="CYCc"/>
    <property type="match status" value="1"/>
</dbReference>
<dbReference type="Gene3D" id="3.30.70.1230">
    <property type="entry name" value="Nucleotide cyclase"/>
    <property type="match status" value="1"/>
</dbReference>
<reference evidence="19 20" key="2">
    <citation type="submission" date="2019-01" db="EMBL/GenBank/DDBJ databases">
        <title>The decoding of complex shrimp genome reveals the adaptation for benthos swimmer, frequently molting mechanism and breeding impact on genome.</title>
        <authorList>
            <person name="Sun Y."/>
            <person name="Gao Y."/>
            <person name="Yu Y."/>
        </authorList>
    </citation>
    <scope>NUCLEOTIDE SEQUENCE [LARGE SCALE GENOMIC DNA]</scope>
    <source>
        <tissue evidence="19">Muscle</tissue>
    </source>
</reference>
<dbReference type="AlphaFoldDB" id="A0A3R7SJQ6"/>
<dbReference type="GO" id="GO:0004016">
    <property type="term" value="F:adenylate cyclase activity"/>
    <property type="evidence" value="ECO:0007669"/>
    <property type="project" value="UniProtKB-EC"/>
</dbReference>
<protein>
    <recommendedName>
        <fullName evidence="4">adenylate cyclase</fullName>
        <ecNumber evidence="4">4.6.1.1</ecNumber>
    </recommendedName>
</protein>
<proteinExistence type="inferred from homology"/>
<feature type="transmembrane region" description="Helical" evidence="17">
    <location>
        <begin position="38"/>
        <end position="60"/>
    </location>
</feature>
<evidence type="ECO:0000256" key="5">
    <source>
        <dbReference type="ARBA" id="ARBA00022692"/>
    </source>
</evidence>
<evidence type="ECO:0000256" key="9">
    <source>
        <dbReference type="ARBA" id="ARBA00022840"/>
    </source>
</evidence>
<evidence type="ECO:0000256" key="12">
    <source>
        <dbReference type="ARBA" id="ARBA00022998"/>
    </source>
</evidence>
<evidence type="ECO:0000256" key="7">
    <source>
        <dbReference type="ARBA" id="ARBA00022737"/>
    </source>
</evidence>
<evidence type="ECO:0000256" key="15">
    <source>
        <dbReference type="ARBA" id="ARBA00023239"/>
    </source>
</evidence>
<dbReference type="GO" id="GO:0005524">
    <property type="term" value="F:ATP binding"/>
    <property type="evidence" value="ECO:0007669"/>
    <property type="project" value="UniProtKB-KW"/>
</dbReference>
<comment type="subcellular location">
    <subcellularLocation>
        <location evidence="3">Membrane</location>
        <topology evidence="3">Multi-pass membrane protein</topology>
    </subcellularLocation>
</comment>
<keyword evidence="11 17" id="KW-1133">Transmembrane helix</keyword>
<gene>
    <name evidence="19" type="ORF">C7M84_018188</name>
</gene>
<reference evidence="19 20" key="1">
    <citation type="submission" date="2018-04" db="EMBL/GenBank/DDBJ databases">
        <authorList>
            <person name="Zhang X."/>
            <person name="Yuan J."/>
            <person name="Li F."/>
            <person name="Xiang J."/>
        </authorList>
    </citation>
    <scope>NUCLEOTIDE SEQUENCE [LARGE SCALE GENOMIC DNA]</scope>
    <source>
        <tissue evidence="19">Muscle</tissue>
    </source>
</reference>
<keyword evidence="20" id="KW-1185">Reference proteome</keyword>
<keyword evidence="6" id="KW-0479">Metal-binding</keyword>
<keyword evidence="14" id="KW-0325">Glycoprotein</keyword>
<dbReference type="InterPro" id="IPR001054">
    <property type="entry name" value="A/G_cyclase"/>
</dbReference>
<keyword evidence="15 16" id="KW-0456">Lyase</keyword>
<evidence type="ECO:0000256" key="11">
    <source>
        <dbReference type="ARBA" id="ARBA00022989"/>
    </source>
</evidence>
<evidence type="ECO:0000256" key="14">
    <source>
        <dbReference type="ARBA" id="ARBA00023180"/>
    </source>
</evidence>
<dbReference type="GO" id="GO:0006171">
    <property type="term" value="P:cAMP biosynthetic process"/>
    <property type="evidence" value="ECO:0007669"/>
    <property type="project" value="UniProtKB-KW"/>
</dbReference>
<keyword evidence="8" id="KW-0547">Nucleotide-binding</keyword>
<dbReference type="Proteomes" id="UP000283509">
    <property type="component" value="Unassembled WGS sequence"/>
</dbReference>
<dbReference type="FunFam" id="3.30.70.1230:FF:000001">
    <property type="entry name" value="Adenylate cyclase"/>
    <property type="match status" value="1"/>
</dbReference>
<dbReference type="PROSITE" id="PS00452">
    <property type="entry name" value="GUANYLATE_CYCLASE_1"/>
    <property type="match status" value="1"/>
</dbReference>
<dbReference type="GO" id="GO:0046872">
    <property type="term" value="F:metal ion binding"/>
    <property type="evidence" value="ECO:0007669"/>
    <property type="project" value="UniProtKB-KW"/>
</dbReference>
<evidence type="ECO:0000256" key="13">
    <source>
        <dbReference type="ARBA" id="ARBA00023136"/>
    </source>
</evidence>
<keyword evidence="12" id="KW-0115">cAMP biosynthesis</keyword>
<evidence type="ECO:0000256" key="3">
    <source>
        <dbReference type="ARBA" id="ARBA00004141"/>
    </source>
</evidence>
<keyword evidence="9" id="KW-0067">ATP-binding</keyword>
<comment type="cofactor">
    <cofactor evidence="2">
        <name>Mg(2+)</name>
        <dbReference type="ChEBI" id="CHEBI:18420"/>
    </cofactor>
</comment>
<evidence type="ECO:0000256" key="16">
    <source>
        <dbReference type="RuleBase" id="RU000405"/>
    </source>
</evidence>
<dbReference type="CDD" id="cd07302">
    <property type="entry name" value="CHD"/>
    <property type="match status" value="1"/>
</dbReference>
<organism evidence="19 20">
    <name type="scientific">Penaeus vannamei</name>
    <name type="common">Whiteleg shrimp</name>
    <name type="synonym">Litopenaeus vannamei</name>
    <dbReference type="NCBI Taxonomy" id="6689"/>
    <lineage>
        <taxon>Eukaryota</taxon>
        <taxon>Metazoa</taxon>
        <taxon>Ecdysozoa</taxon>
        <taxon>Arthropoda</taxon>
        <taxon>Crustacea</taxon>
        <taxon>Multicrustacea</taxon>
        <taxon>Malacostraca</taxon>
        <taxon>Eumalacostraca</taxon>
        <taxon>Eucarida</taxon>
        <taxon>Decapoda</taxon>
        <taxon>Dendrobranchiata</taxon>
        <taxon>Penaeoidea</taxon>
        <taxon>Penaeidae</taxon>
        <taxon>Penaeus</taxon>
    </lineage>
</organism>
<dbReference type="PROSITE" id="PS50125">
    <property type="entry name" value="GUANYLATE_CYCLASE_2"/>
    <property type="match status" value="1"/>
</dbReference>
<dbReference type="GO" id="GO:0035556">
    <property type="term" value="P:intracellular signal transduction"/>
    <property type="evidence" value="ECO:0007669"/>
    <property type="project" value="InterPro"/>
</dbReference>
<dbReference type="GO" id="GO:0007189">
    <property type="term" value="P:adenylate cyclase-activating G protein-coupled receptor signaling pathway"/>
    <property type="evidence" value="ECO:0007669"/>
    <property type="project" value="TreeGrafter"/>
</dbReference>
<dbReference type="PANTHER" id="PTHR45627:SF16">
    <property type="entry name" value="ADENYLATE CYCLASE"/>
    <property type="match status" value="1"/>
</dbReference>
<feature type="domain" description="Guanylate cyclase" evidence="18">
    <location>
        <begin position="286"/>
        <end position="425"/>
    </location>
</feature>
<keyword evidence="13 17" id="KW-0472">Membrane</keyword>
<evidence type="ECO:0000259" key="18">
    <source>
        <dbReference type="PROSITE" id="PS50125"/>
    </source>
</evidence>
<comment type="catalytic activity">
    <reaction evidence="1">
        <text>ATP = 3',5'-cyclic AMP + diphosphate</text>
        <dbReference type="Rhea" id="RHEA:15389"/>
        <dbReference type="ChEBI" id="CHEBI:30616"/>
        <dbReference type="ChEBI" id="CHEBI:33019"/>
        <dbReference type="ChEBI" id="CHEBI:58165"/>
        <dbReference type="EC" id="4.6.1.1"/>
    </reaction>
</comment>
<sequence>MKIKLFQELPKPTNFPLVLQCMPEQVKKMSSAVASSRTVSQMLACFVVLVLFLCSITSMVSLRSQRRSWWIGSFLLDLESYRDCSLLSAENITNLTLDDANHTSSLSVVADGLTLQAPEVISLKEQLNVTLGDENNACHQGPTTHFPDYFTFCVLVVMVSCAVYQLIFCIIKLLLLVAICVAYLSMVLFTHGSLDGEVFISRYVTVAVLIGFTIAFFIHAQQTEATSRLDFLWKLQAHEEKDEIEHLQAYNRKLIANILPEHVAVHFLCTDRAPDELYHEECESVCILFASIPNFSDFYVELESNNEGVECLRLLNEIIADFDELLEEERFKWIEKIKSTGATYMAAAGLTKSTRDLKNFRHVTAMADYALRIRDQLEYVNEHSFNNFKIRIGINIGPVVAGVIGARKPQYDIWGNAVNVASRMDSTGELDKIQVTQEVYQILHKKGYPLSCRGTIKVKGKGDMVTYFLNGRSHDIIEEDCSSSGTKEAAAENHT</sequence>
<comment type="caution">
    <text evidence="19">The sequence shown here is derived from an EMBL/GenBank/DDBJ whole genome shotgun (WGS) entry which is preliminary data.</text>
</comment>
<dbReference type="InterPro" id="IPR029787">
    <property type="entry name" value="Nucleotide_cyclase"/>
</dbReference>
<feature type="transmembrane region" description="Helical" evidence="17">
    <location>
        <begin position="174"/>
        <end position="194"/>
    </location>
</feature>
<dbReference type="GO" id="GO:0005886">
    <property type="term" value="C:plasma membrane"/>
    <property type="evidence" value="ECO:0007669"/>
    <property type="project" value="TreeGrafter"/>
</dbReference>
<dbReference type="STRING" id="6689.A0A3R7SJQ6"/>
<dbReference type="EC" id="4.6.1.1" evidence="4"/>
<keyword evidence="5 17" id="KW-0812">Transmembrane</keyword>
<keyword evidence="10" id="KW-0460">Magnesium</keyword>
<comment type="similarity">
    <text evidence="16">Belongs to the adenylyl cyclase class-4/guanylyl cyclase family.</text>
</comment>
<dbReference type="SUPFAM" id="SSF55073">
    <property type="entry name" value="Nucleotide cyclase"/>
    <property type="match status" value="1"/>
</dbReference>
<evidence type="ECO:0000256" key="6">
    <source>
        <dbReference type="ARBA" id="ARBA00022723"/>
    </source>
</evidence>
<dbReference type="PANTHER" id="PTHR45627">
    <property type="entry name" value="ADENYLATE CYCLASE TYPE 1"/>
    <property type="match status" value="1"/>
</dbReference>
<keyword evidence="7" id="KW-0677">Repeat</keyword>
<evidence type="ECO:0000256" key="1">
    <source>
        <dbReference type="ARBA" id="ARBA00001593"/>
    </source>
</evidence>
<evidence type="ECO:0000313" key="19">
    <source>
        <dbReference type="EMBL" id="ROT63899.1"/>
    </source>
</evidence>